<dbReference type="Gene3D" id="2.40.420.20">
    <property type="match status" value="1"/>
</dbReference>
<reference evidence="3 4" key="1">
    <citation type="submission" date="2021-01" db="EMBL/GenBank/DDBJ databases">
        <title>Genomic Encyclopedia of Type Strains, Phase IV (KMG-IV): sequencing the most valuable type-strain genomes for metagenomic binning, comparative biology and taxonomic classification.</title>
        <authorList>
            <person name="Goeker M."/>
        </authorList>
    </citation>
    <scope>NUCLEOTIDE SEQUENCE [LARGE SCALE GENOMIC DNA]</scope>
    <source>
        <strain evidence="3 4">DSM 25890</strain>
    </source>
</reference>
<dbReference type="RefSeq" id="WP_204404013.1">
    <property type="nucleotide sequence ID" value="NZ_JAFBEE010000024.1"/>
</dbReference>
<evidence type="ECO:0000256" key="1">
    <source>
        <dbReference type="SAM" id="Coils"/>
    </source>
</evidence>
<proteinExistence type="predicted"/>
<dbReference type="PANTHER" id="PTHR30469">
    <property type="entry name" value="MULTIDRUG RESISTANCE PROTEIN MDTA"/>
    <property type="match status" value="1"/>
</dbReference>
<dbReference type="Gene3D" id="2.40.50.100">
    <property type="match status" value="1"/>
</dbReference>
<gene>
    <name evidence="3" type="ORF">JOC73_002684</name>
</gene>
<feature type="coiled-coil region" evidence="1">
    <location>
        <begin position="98"/>
        <end position="146"/>
    </location>
</feature>
<sequence>MKKRWIIAIVVGLALLGGLYTRDNAQGRRGIEEVKTATVERGNIKSYLSTTAVIQSKNKKDYYGLQARVEEVHVKVGDIVKEGDTLISYEVQDMSTSLRQAEIQYSNALLQQKELLNQDKQIREKITELKVEIKELEEENNPMNQAKLETLKQQKNSLQPISEERLQQSENSVELAKLSVESTKDRISENKDRIVAENSGVVTAVSATVGAVGNAMQAAVVVQDIENLKAVASVGRYDANQVAVGQATIIRSGNEEYKGEVSFVDPVATRTMSAAGSETLLGIEIDILEAAPQLKVDFGVDIDILLGEAKDVLKIPAESIRTNKEGRYYVLVMEEEEAKEKEITLGLQSDMEAQVVQGLEEGEEVILNPRANIKDGTPVRTGGDKE</sequence>
<organism evidence="3 4">
    <name type="scientific">Alkaliphilus hydrothermalis</name>
    <dbReference type="NCBI Taxonomy" id="1482730"/>
    <lineage>
        <taxon>Bacteria</taxon>
        <taxon>Bacillati</taxon>
        <taxon>Bacillota</taxon>
        <taxon>Clostridia</taxon>
        <taxon>Peptostreptococcales</taxon>
        <taxon>Natronincolaceae</taxon>
        <taxon>Alkaliphilus</taxon>
    </lineage>
</organism>
<name>A0ABS2NT41_9FIRM</name>
<keyword evidence="4" id="KW-1185">Reference proteome</keyword>
<dbReference type="InterPro" id="IPR058637">
    <property type="entry name" value="YknX-like_C"/>
</dbReference>
<dbReference type="PANTHER" id="PTHR30469:SF33">
    <property type="entry name" value="SLR1207 PROTEIN"/>
    <property type="match status" value="1"/>
</dbReference>
<evidence type="ECO:0000259" key="2">
    <source>
        <dbReference type="Pfam" id="PF25989"/>
    </source>
</evidence>
<accession>A0ABS2NT41</accession>
<evidence type="ECO:0000313" key="4">
    <source>
        <dbReference type="Proteomes" id="UP001314796"/>
    </source>
</evidence>
<protein>
    <submittedName>
        <fullName evidence="3">HlyD family secretion protein</fullName>
    </submittedName>
</protein>
<evidence type="ECO:0000313" key="3">
    <source>
        <dbReference type="EMBL" id="MBM7616108.1"/>
    </source>
</evidence>
<dbReference type="Gene3D" id="2.40.30.170">
    <property type="match status" value="1"/>
</dbReference>
<dbReference type="Proteomes" id="UP001314796">
    <property type="component" value="Unassembled WGS sequence"/>
</dbReference>
<dbReference type="Pfam" id="PF25989">
    <property type="entry name" value="YknX_C"/>
    <property type="match status" value="1"/>
</dbReference>
<dbReference type="EMBL" id="JAFBEE010000024">
    <property type="protein sequence ID" value="MBM7616108.1"/>
    <property type="molecule type" value="Genomic_DNA"/>
</dbReference>
<feature type="domain" description="YknX-like C-terminal permuted SH3-like" evidence="2">
    <location>
        <begin position="312"/>
        <end position="380"/>
    </location>
</feature>
<keyword evidence="1" id="KW-0175">Coiled coil</keyword>
<comment type="caution">
    <text evidence="3">The sequence shown here is derived from an EMBL/GenBank/DDBJ whole genome shotgun (WGS) entry which is preliminary data.</text>
</comment>